<evidence type="ECO:0000256" key="3">
    <source>
        <dbReference type="ARBA" id="ARBA00022723"/>
    </source>
</evidence>
<name>A0ABN9MKE3_9NEOB</name>
<protein>
    <recommendedName>
        <fullName evidence="8">Ferredoxin-2, mitochondrial</fullName>
    </recommendedName>
    <alternativeName>
        <fullName evidence="6">Adrenodoxin-like protein</fullName>
    </alternativeName>
    <alternativeName>
        <fullName evidence="9">Ferredoxin-1-like protein</fullName>
    </alternativeName>
</protein>
<evidence type="ECO:0000256" key="5">
    <source>
        <dbReference type="ARBA" id="ARBA00023014"/>
    </source>
</evidence>
<dbReference type="InterPro" id="IPR036010">
    <property type="entry name" value="2Fe-2S_ferredoxin-like_sf"/>
</dbReference>
<accession>A0ABN9MKE3</accession>
<evidence type="ECO:0000259" key="12">
    <source>
        <dbReference type="PROSITE" id="PS51085"/>
    </source>
</evidence>
<dbReference type="CDD" id="cd00207">
    <property type="entry name" value="fer2"/>
    <property type="match status" value="1"/>
</dbReference>
<dbReference type="EMBL" id="CAUEEQ010072546">
    <property type="protein sequence ID" value="CAJ0966164.1"/>
    <property type="molecule type" value="Genomic_DNA"/>
</dbReference>
<evidence type="ECO:0000256" key="4">
    <source>
        <dbReference type="ARBA" id="ARBA00023004"/>
    </source>
</evidence>
<feature type="domain" description="2Fe-2S ferredoxin-type" evidence="12">
    <location>
        <begin position="183"/>
        <end position="285"/>
    </location>
</feature>
<gene>
    <name evidence="13" type="ORF">RIMI_LOCUS21028059</name>
</gene>
<evidence type="ECO:0000313" key="13">
    <source>
        <dbReference type="EMBL" id="CAJ0966164.1"/>
    </source>
</evidence>
<dbReference type="Proteomes" id="UP001176940">
    <property type="component" value="Unassembled WGS sequence"/>
</dbReference>
<dbReference type="InterPro" id="IPR012675">
    <property type="entry name" value="Beta-grasp_dom_sf"/>
</dbReference>
<evidence type="ECO:0000256" key="9">
    <source>
        <dbReference type="ARBA" id="ARBA00041497"/>
    </source>
</evidence>
<evidence type="ECO:0000256" key="2">
    <source>
        <dbReference type="ARBA" id="ARBA00022714"/>
    </source>
</evidence>
<evidence type="ECO:0000256" key="6">
    <source>
        <dbReference type="ARBA" id="ARBA00032838"/>
    </source>
</evidence>
<comment type="cofactor">
    <cofactor evidence="7">
        <name>[2Fe-2S] cluster</name>
        <dbReference type="ChEBI" id="CHEBI:190135"/>
    </cofactor>
</comment>
<keyword evidence="4" id="KW-0408">Iron</keyword>
<dbReference type="PANTHER" id="PTHR23426:SF65">
    <property type="entry name" value="FERREDOXIN-2, MITOCHONDRIAL"/>
    <property type="match status" value="1"/>
</dbReference>
<evidence type="ECO:0000313" key="14">
    <source>
        <dbReference type="Proteomes" id="UP001176940"/>
    </source>
</evidence>
<proteinExistence type="inferred from homology"/>
<evidence type="ECO:0000256" key="1">
    <source>
        <dbReference type="ARBA" id="ARBA00010914"/>
    </source>
</evidence>
<dbReference type="InterPro" id="IPR001055">
    <property type="entry name" value="Adrenodoxin-like"/>
</dbReference>
<keyword evidence="14" id="KW-1185">Reference proteome</keyword>
<comment type="function">
    <text evidence="10">Electron donor, of the core iron-sulfur cluster (ISC) assembly complex, that acts to reduce the persulfide into sulfide during [2Fe-2S] clusters assembly on the scaffolding protein ISCU. The core iron-sulfur cluster (ISC) assembly complex is involved in the de novo synthesis of a [2Fe-2S] cluster, the first step of the mitochondrial iron-sulfur protein biogenesis. This process is initiated by the cysteine desulfurase complex (NFS1:LYRM4:NDUFAB1) that produces persulfide which is delivered on the scaffold protein ISCU in a FXN-dependent manner. Then this complex is stabilized by FDX2 which provides reducing equivalents to accomplish the [2Fe-2S] cluster assembly. Finally, the [2Fe-2S] cluster is transferred from ISCU to chaperone proteins, including HSCB, HSPA9 and GLRX5. Essential for coenzyme Q biosynthesis: together with FDXR, transfers the electrons required for the hydroxylation reaction performed by COQ6.</text>
</comment>
<reference evidence="13" key="1">
    <citation type="submission" date="2023-07" db="EMBL/GenBank/DDBJ databases">
        <authorList>
            <person name="Stuckert A."/>
        </authorList>
    </citation>
    <scope>NUCLEOTIDE SEQUENCE</scope>
</reference>
<dbReference type="InterPro" id="IPR001041">
    <property type="entry name" value="2Fe-2S_ferredoxin-type"/>
</dbReference>
<dbReference type="Pfam" id="PF00111">
    <property type="entry name" value="Fer2"/>
    <property type="match status" value="1"/>
</dbReference>
<organism evidence="13 14">
    <name type="scientific">Ranitomeya imitator</name>
    <name type="common">mimic poison frog</name>
    <dbReference type="NCBI Taxonomy" id="111125"/>
    <lineage>
        <taxon>Eukaryota</taxon>
        <taxon>Metazoa</taxon>
        <taxon>Chordata</taxon>
        <taxon>Craniata</taxon>
        <taxon>Vertebrata</taxon>
        <taxon>Euteleostomi</taxon>
        <taxon>Amphibia</taxon>
        <taxon>Batrachia</taxon>
        <taxon>Anura</taxon>
        <taxon>Neobatrachia</taxon>
        <taxon>Hyloidea</taxon>
        <taxon>Dendrobatidae</taxon>
        <taxon>Dendrobatinae</taxon>
        <taxon>Ranitomeya</taxon>
    </lineage>
</organism>
<keyword evidence="2" id="KW-0001">2Fe-2S</keyword>
<dbReference type="Gene3D" id="3.10.20.30">
    <property type="match status" value="1"/>
</dbReference>
<feature type="region of interest" description="Disordered" evidence="11">
    <location>
        <begin position="139"/>
        <end position="176"/>
    </location>
</feature>
<evidence type="ECO:0000256" key="8">
    <source>
        <dbReference type="ARBA" id="ARBA00040942"/>
    </source>
</evidence>
<sequence>MECELEDFLSDCSAAMNHGNQGKHRVTKRGPALSYPMFTLVTGIVGRWRAVCVTALQRPNSNAAAIRIVVGIAAARRLMRVLRRTENELQSHFAASMQPAGKERCVGHMAVSLMRRGIRAVCVTSWCCRNNGAWRTSQVSAGFRQHSPRNLQSDAHGSRTRQTTADSQADEEGAAKEPIEETVDVLFIDREGSRIPVKGKIGESVLYLAHRYGIDLEGACESSLACSTCQVYVSTEHYDKLPDPDEREDDMLDMAPMLQENSRLGCQIILTKELNGAEFTLPKITRNFYVDGHVPKPH</sequence>
<comment type="similarity">
    <text evidence="1">Belongs to the adrenodoxin/putidaredoxin family.</text>
</comment>
<evidence type="ECO:0000256" key="7">
    <source>
        <dbReference type="ARBA" id="ARBA00034078"/>
    </source>
</evidence>
<keyword evidence="3" id="KW-0479">Metal-binding</keyword>
<dbReference type="PANTHER" id="PTHR23426">
    <property type="entry name" value="FERREDOXIN/ADRENODOXIN"/>
    <property type="match status" value="1"/>
</dbReference>
<comment type="caution">
    <text evidence="13">The sequence shown here is derived from an EMBL/GenBank/DDBJ whole genome shotgun (WGS) entry which is preliminary data.</text>
</comment>
<evidence type="ECO:0000256" key="10">
    <source>
        <dbReference type="ARBA" id="ARBA00058507"/>
    </source>
</evidence>
<dbReference type="SUPFAM" id="SSF54292">
    <property type="entry name" value="2Fe-2S ferredoxin-like"/>
    <property type="match status" value="1"/>
</dbReference>
<keyword evidence="5" id="KW-0411">Iron-sulfur</keyword>
<dbReference type="PRINTS" id="PR00355">
    <property type="entry name" value="ADRENODOXIN"/>
</dbReference>
<feature type="compositionally biased region" description="Polar residues" evidence="11">
    <location>
        <begin position="148"/>
        <end position="167"/>
    </location>
</feature>
<dbReference type="PROSITE" id="PS51085">
    <property type="entry name" value="2FE2S_FER_2"/>
    <property type="match status" value="1"/>
</dbReference>
<evidence type="ECO:0000256" key="11">
    <source>
        <dbReference type="SAM" id="MobiDB-lite"/>
    </source>
</evidence>